<dbReference type="EC" id="3.6.4.13" evidence="5"/>
<keyword evidence="3 5" id="KW-0067">ATP-binding</keyword>
<dbReference type="CDD" id="cd06008">
    <property type="entry name" value="NF-X1-zinc-finger"/>
    <property type="match status" value="1"/>
</dbReference>
<dbReference type="InterPro" id="IPR027417">
    <property type="entry name" value="P-loop_NTPase"/>
</dbReference>
<comment type="caution">
    <text evidence="7">The sequence shown here is derived from an EMBL/GenBank/DDBJ whole genome shotgun (WGS) entry which is preliminary data.</text>
</comment>
<dbReference type="InterPro" id="IPR001650">
    <property type="entry name" value="Helicase_C-like"/>
</dbReference>
<reference evidence="7" key="1">
    <citation type="journal article" date="2022" name="Int. J. Mol. Sci.">
        <title>Draft Genome of Tanacetum Coccineum: Genomic Comparison of Closely Related Tanacetum-Family Plants.</title>
        <authorList>
            <person name="Yamashiro T."/>
            <person name="Shiraishi A."/>
            <person name="Nakayama K."/>
            <person name="Satake H."/>
        </authorList>
    </citation>
    <scope>NUCLEOTIDE SEQUENCE</scope>
</reference>
<protein>
    <recommendedName>
        <fullName evidence="5">ATP-dependent RNA helicase</fullName>
        <ecNumber evidence="5">3.6.4.13</ecNumber>
    </recommendedName>
</protein>
<dbReference type="SMART" id="SM00490">
    <property type="entry name" value="HELICc"/>
    <property type="match status" value="1"/>
</dbReference>
<evidence type="ECO:0000256" key="3">
    <source>
        <dbReference type="ARBA" id="ARBA00022840"/>
    </source>
</evidence>
<dbReference type="Pfam" id="PF00270">
    <property type="entry name" value="DEAD"/>
    <property type="match status" value="1"/>
</dbReference>
<dbReference type="GO" id="GO:0004386">
    <property type="term" value="F:helicase activity"/>
    <property type="evidence" value="ECO:0007669"/>
    <property type="project" value="UniProtKB-KW"/>
</dbReference>
<sequence length="443" mass="50082">MITVSVLVVDMSSYQARDRRPRYPLCLFLWKKADQPSDPYLTPHSCGETCGKVLDKDLSANASYDDDEGDHCSHRCVVQCHPGPCPPYKAFAPPKMCPCGKKKITIRCSDQSQKSLLTCRQRCGKLLSLSTRELASQIAAEANVLLKYHEGIGAQTLVGGTPFKVDQQRLETSMSGTFLQIVYLHTHFRMQIIIATPGRLLDHIENKSGFSTRLMKLKMLIRLGVLKGHGENCRLFTSSKAIFTPYFKTSKGAGLGPKTHDKVNQALLIVPHEQHFQIVNRLLKDHIAQVPDYKVILFCTTAMMTSLMYSLLCEMRMNVREIHSRKPPLYRTRVSEEFKEAKKLILVTSDVLARGMNYPDLGVPTDRERYINRLGRTGREGKSGEGTLLVAPREEYFLQEIKDLPIHKSPSPHLDPDMKVKVEKSMVKIDLRVKEAAYHAWLG</sequence>
<dbReference type="PROSITE" id="PS51194">
    <property type="entry name" value="HELICASE_CTER"/>
    <property type="match status" value="1"/>
</dbReference>
<dbReference type="InterPro" id="IPR011545">
    <property type="entry name" value="DEAD/DEAH_box_helicase_dom"/>
</dbReference>
<comment type="function">
    <text evidence="5">RNA helicase.</text>
</comment>
<dbReference type="SUPFAM" id="SSF52540">
    <property type="entry name" value="P-loop containing nucleoside triphosphate hydrolases"/>
    <property type="match status" value="1"/>
</dbReference>
<evidence type="ECO:0000259" key="6">
    <source>
        <dbReference type="PROSITE" id="PS51194"/>
    </source>
</evidence>
<keyword evidence="2 5" id="KW-0378">Hydrolase</keyword>
<dbReference type="CDD" id="cd18787">
    <property type="entry name" value="SF2_C_DEAD"/>
    <property type="match status" value="1"/>
</dbReference>
<evidence type="ECO:0000256" key="5">
    <source>
        <dbReference type="RuleBase" id="RU365068"/>
    </source>
</evidence>
<dbReference type="EMBL" id="BQNB010018973">
    <property type="protein sequence ID" value="GJT80247.1"/>
    <property type="molecule type" value="Genomic_DNA"/>
</dbReference>
<dbReference type="Pfam" id="PF00271">
    <property type="entry name" value="Helicase_C"/>
    <property type="match status" value="1"/>
</dbReference>
<keyword evidence="1 5" id="KW-0547">Nucleotide-binding</keyword>
<evidence type="ECO:0000256" key="4">
    <source>
        <dbReference type="ARBA" id="ARBA00022884"/>
    </source>
</evidence>
<proteinExistence type="inferred from homology"/>
<accession>A0ABQ5GZ28</accession>
<keyword evidence="5 7" id="KW-0347">Helicase</keyword>
<dbReference type="PANTHER" id="PTHR24031">
    <property type="entry name" value="RNA HELICASE"/>
    <property type="match status" value="1"/>
</dbReference>
<keyword evidence="4 5" id="KW-0694">RNA-binding</keyword>
<reference evidence="7" key="2">
    <citation type="submission" date="2022-01" db="EMBL/GenBank/DDBJ databases">
        <authorList>
            <person name="Yamashiro T."/>
            <person name="Shiraishi A."/>
            <person name="Satake H."/>
            <person name="Nakayama K."/>
        </authorList>
    </citation>
    <scope>NUCLEOTIDE SEQUENCE</scope>
</reference>
<gene>
    <name evidence="7" type="ORF">Tco_1054589</name>
</gene>
<evidence type="ECO:0000256" key="1">
    <source>
        <dbReference type="ARBA" id="ARBA00022741"/>
    </source>
</evidence>
<comment type="similarity">
    <text evidence="5">Belongs to the DEAD box helicase family.</text>
</comment>
<organism evidence="7 8">
    <name type="scientific">Tanacetum coccineum</name>
    <dbReference type="NCBI Taxonomy" id="301880"/>
    <lineage>
        <taxon>Eukaryota</taxon>
        <taxon>Viridiplantae</taxon>
        <taxon>Streptophyta</taxon>
        <taxon>Embryophyta</taxon>
        <taxon>Tracheophyta</taxon>
        <taxon>Spermatophyta</taxon>
        <taxon>Magnoliopsida</taxon>
        <taxon>eudicotyledons</taxon>
        <taxon>Gunneridae</taxon>
        <taxon>Pentapetalae</taxon>
        <taxon>asterids</taxon>
        <taxon>campanulids</taxon>
        <taxon>Asterales</taxon>
        <taxon>Asteraceae</taxon>
        <taxon>Asteroideae</taxon>
        <taxon>Anthemideae</taxon>
        <taxon>Anthemidinae</taxon>
        <taxon>Tanacetum</taxon>
    </lineage>
</organism>
<name>A0ABQ5GZ28_9ASTR</name>
<dbReference type="Proteomes" id="UP001151760">
    <property type="component" value="Unassembled WGS sequence"/>
</dbReference>
<feature type="domain" description="Helicase C-terminal" evidence="6">
    <location>
        <begin position="282"/>
        <end position="426"/>
    </location>
</feature>
<evidence type="ECO:0000256" key="2">
    <source>
        <dbReference type="ARBA" id="ARBA00022801"/>
    </source>
</evidence>
<evidence type="ECO:0000313" key="8">
    <source>
        <dbReference type="Proteomes" id="UP001151760"/>
    </source>
</evidence>
<comment type="domain">
    <text evidence="5">The Q motif is unique to and characteristic of the DEAD box family of RNA helicases and controls ATP binding and hydrolysis.</text>
</comment>
<keyword evidence="8" id="KW-1185">Reference proteome</keyword>
<comment type="catalytic activity">
    <reaction evidence="5">
        <text>ATP + H2O = ADP + phosphate + H(+)</text>
        <dbReference type="Rhea" id="RHEA:13065"/>
        <dbReference type="ChEBI" id="CHEBI:15377"/>
        <dbReference type="ChEBI" id="CHEBI:15378"/>
        <dbReference type="ChEBI" id="CHEBI:30616"/>
        <dbReference type="ChEBI" id="CHEBI:43474"/>
        <dbReference type="ChEBI" id="CHEBI:456216"/>
        <dbReference type="EC" id="3.6.4.13"/>
    </reaction>
</comment>
<dbReference type="Gene3D" id="3.40.50.300">
    <property type="entry name" value="P-loop containing nucleotide triphosphate hydrolases"/>
    <property type="match status" value="2"/>
</dbReference>
<evidence type="ECO:0000313" key="7">
    <source>
        <dbReference type="EMBL" id="GJT80247.1"/>
    </source>
</evidence>